<dbReference type="RefSeq" id="WP_284920851.1">
    <property type="nucleotide sequence ID" value="NZ_CP126980.1"/>
</dbReference>
<protein>
    <submittedName>
        <fullName evidence="2">Molecular chaperone DnaJ</fullName>
    </submittedName>
</protein>
<evidence type="ECO:0000313" key="3">
    <source>
        <dbReference type="Proteomes" id="UP001240150"/>
    </source>
</evidence>
<proteinExistence type="predicted"/>
<dbReference type="InterPro" id="IPR045482">
    <property type="entry name" value="fvmX2"/>
</dbReference>
<keyword evidence="3" id="KW-1185">Reference proteome</keyword>
<reference evidence="2 3" key="1">
    <citation type="submission" date="2023-06" db="EMBL/GenBank/DDBJ databases">
        <authorList>
            <person name="Yushchuk O."/>
            <person name="Binda E."/>
            <person name="Ruckert-Reed C."/>
            <person name="Fedorenko V."/>
            <person name="Kalinowski J."/>
            <person name="Marinelli F."/>
        </authorList>
    </citation>
    <scope>NUCLEOTIDE SEQUENCE [LARGE SCALE GENOMIC DNA]</scope>
    <source>
        <strain evidence="2 3">NRRL 3884</strain>
    </source>
</reference>
<dbReference type="Pfam" id="PF20000">
    <property type="entry name" value="fvmX2"/>
    <property type="match status" value="1"/>
</dbReference>
<dbReference type="Proteomes" id="UP001240150">
    <property type="component" value="Chromosome"/>
</dbReference>
<gene>
    <name evidence="2" type="ORF">ACTOB_003064</name>
</gene>
<evidence type="ECO:0000259" key="1">
    <source>
        <dbReference type="Pfam" id="PF20000"/>
    </source>
</evidence>
<feature type="domain" description="FtsH ternary system" evidence="1">
    <location>
        <begin position="1"/>
        <end position="254"/>
    </location>
</feature>
<organism evidence="2 3">
    <name type="scientific">Actinoplanes oblitus</name>
    <dbReference type="NCBI Taxonomy" id="3040509"/>
    <lineage>
        <taxon>Bacteria</taxon>
        <taxon>Bacillati</taxon>
        <taxon>Actinomycetota</taxon>
        <taxon>Actinomycetes</taxon>
        <taxon>Micromonosporales</taxon>
        <taxon>Micromonosporaceae</taxon>
        <taxon>Actinoplanes</taxon>
    </lineage>
</organism>
<accession>A0ABY8WP44</accession>
<dbReference type="EMBL" id="CP126980">
    <property type="protein sequence ID" value="WIM99413.1"/>
    <property type="molecule type" value="Genomic_DNA"/>
</dbReference>
<name>A0ABY8WP44_9ACTN</name>
<evidence type="ECO:0000313" key="2">
    <source>
        <dbReference type="EMBL" id="WIM99413.1"/>
    </source>
</evidence>
<sequence length="257" mass="28290">MCNPRRIQVSATRHLAQEWERQLERVVQRSAEVLGEARIAENLGASLGRPTLIALERVLERSPAWRRDGETYRLELDGGYVAYHLDRRELEIVAQVRDRIAATGRAATRVSGSIDTEVSASGEGVYYDDGWGRLTPADARREARRNLAENLDRAEETERLRAYAAAEREHGGDLEAAAGQEADAKLAHDRAVVSAELRRKAAALITEVGAAGRAAFHAVLAEAYRDAIMAYARVRGATNLVMTEENGVVDIQFEIGA</sequence>